<dbReference type="AlphaFoldDB" id="A0AA35TRA7"/>
<comment type="caution">
    <text evidence="3">The sequence shown here is derived from an EMBL/GenBank/DDBJ whole genome shotgun (WGS) entry which is preliminary data.</text>
</comment>
<dbReference type="PANTHER" id="PTHR21017:SF17">
    <property type="entry name" value="PROTEIN NIPSNAP"/>
    <property type="match status" value="1"/>
</dbReference>
<evidence type="ECO:0000313" key="4">
    <source>
        <dbReference type="Proteomes" id="UP001174909"/>
    </source>
</evidence>
<gene>
    <name evidence="3" type="ORF">GBAR_LOCUS28834</name>
</gene>
<reference evidence="3" key="1">
    <citation type="submission" date="2023-03" db="EMBL/GenBank/DDBJ databases">
        <authorList>
            <person name="Steffen K."/>
            <person name="Cardenas P."/>
        </authorList>
    </citation>
    <scope>NUCLEOTIDE SEQUENCE</scope>
</reference>
<dbReference type="EMBL" id="CASHTH010004032">
    <property type="protein sequence ID" value="CAI8052709.1"/>
    <property type="molecule type" value="Genomic_DNA"/>
</dbReference>
<evidence type="ECO:0000259" key="2">
    <source>
        <dbReference type="Pfam" id="PF07978"/>
    </source>
</evidence>
<dbReference type="GO" id="GO:0000423">
    <property type="term" value="P:mitophagy"/>
    <property type="evidence" value="ECO:0007669"/>
    <property type="project" value="UniProtKB-ARBA"/>
</dbReference>
<protein>
    <recommendedName>
        <fullName evidence="2">NIPSNAP domain-containing protein</fullName>
    </recommendedName>
</protein>
<dbReference type="PANTHER" id="PTHR21017">
    <property type="entry name" value="NIPSNAP-RELATED"/>
    <property type="match status" value="1"/>
</dbReference>
<comment type="similarity">
    <text evidence="1">Belongs to the NipSnap family.</text>
</comment>
<sequence>MIYELRIYDTLPGRLPALNERFANHTVGFFKKHNINVVGFWTEDIGTSNRLVYMLGYDSLADREAKWSAFQADPGWHKVRAESEVDGPINALVRNMILRPTDYSPMQ</sequence>
<name>A0AA35TRA7_GEOBA</name>
<accession>A0AA35TRA7</accession>
<feature type="domain" description="NIPSNAP" evidence="2">
    <location>
        <begin position="3"/>
        <end position="105"/>
    </location>
</feature>
<organism evidence="3 4">
    <name type="scientific">Geodia barretti</name>
    <name type="common">Barrett's horny sponge</name>
    <dbReference type="NCBI Taxonomy" id="519541"/>
    <lineage>
        <taxon>Eukaryota</taxon>
        <taxon>Metazoa</taxon>
        <taxon>Porifera</taxon>
        <taxon>Demospongiae</taxon>
        <taxon>Heteroscleromorpha</taxon>
        <taxon>Tetractinellida</taxon>
        <taxon>Astrophorina</taxon>
        <taxon>Geodiidae</taxon>
        <taxon>Geodia</taxon>
    </lineage>
</organism>
<dbReference type="Proteomes" id="UP001174909">
    <property type="component" value="Unassembled WGS sequence"/>
</dbReference>
<evidence type="ECO:0000313" key="3">
    <source>
        <dbReference type="EMBL" id="CAI8052709.1"/>
    </source>
</evidence>
<proteinExistence type="inferred from homology"/>
<dbReference type="InterPro" id="IPR051557">
    <property type="entry name" value="NipSnap_domain"/>
</dbReference>
<evidence type="ECO:0000256" key="1">
    <source>
        <dbReference type="ARBA" id="ARBA00005291"/>
    </source>
</evidence>
<dbReference type="InterPro" id="IPR011008">
    <property type="entry name" value="Dimeric_a/b-barrel"/>
</dbReference>
<dbReference type="Gene3D" id="3.30.70.100">
    <property type="match status" value="1"/>
</dbReference>
<dbReference type="InterPro" id="IPR012577">
    <property type="entry name" value="NIPSNAP"/>
</dbReference>
<dbReference type="Pfam" id="PF07978">
    <property type="entry name" value="NIPSNAP"/>
    <property type="match status" value="1"/>
</dbReference>
<dbReference type="GO" id="GO:0005739">
    <property type="term" value="C:mitochondrion"/>
    <property type="evidence" value="ECO:0007669"/>
    <property type="project" value="TreeGrafter"/>
</dbReference>
<dbReference type="SUPFAM" id="SSF54909">
    <property type="entry name" value="Dimeric alpha+beta barrel"/>
    <property type="match status" value="1"/>
</dbReference>
<keyword evidence="4" id="KW-1185">Reference proteome</keyword>